<dbReference type="SUPFAM" id="SSF52540">
    <property type="entry name" value="P-loop containing nucleoside triphosphate hydrolases"/>
    <property type="match status" value="1"/>
</dbReference>
<gene>
    <name evidence="8" type="primary">cmk</name>
    <name evidence="10" type="ordered locus">SAR116_1251</name>
</gene>
<comment type="subcellular location">
    <subcellularLocation>
        <location evidence="8">Cytoplasm</location>
    </subcellularLocation>
</comment>
<dbReference type="AlphaFoldDB" id="D5BT97"/>
<dbReference type="CDD" id="cd02020">
    <property type="entry name" value="CMPK"/>
    <property type="match status" value="1"/>
</dbReference>
<comment type="catalytic activity">
    <reaction evidence="6 8">
        <text>dCMP + ATP = dCDP + ADP</text>
        <dbReference type="Rhea" id="RHEA:25094"/>
        <dbReference type="ChEBI" id="CHEBI:30616"/>
        <dbReference type="ChEBI" id="CHEBI:57566"/>
        <dbReference type="ChEBI" id="CHEBI:58593"/>
        <dbReference type="ChEBI" id="CHEBI:456216"/>
        <dbReference type="EC" id="2.7.4.25"/>
    </reaction>
</comment>
<dbReference type="HOGENOM" id="CLU_079959_0_1_5"/>
<evidence type="ECO:0000256" key="5">
    <source>
        <dbReference type="ARBA" id="ARBA00022840"/>
    </source>
</evidence>
<proteinExistence type="inferred from homology"/>
<keyword evidence="3 8" id="KW-0547">Nucleotide-binding</keyword>
<dbReference type="RefSeq" id="WP_013046121.1">
    <property type="nucleotide sequence ID" value="NC_014010.1"/>
</dbReference>
<evidence type="ECO:0000313" key="11">
    <source>
        <dbReference type="Proteomes" id="UP000007460"/>
    </source>
</evidence>
<sequence>MIIAVDGSAASGKGTLAKRLAAYFDLAHLDTGALYRMVGLAALEQGLDDKNINELQAVAITSALDLSVTPDDRIRNDTVAEMASIVAAMPPVRACLLDLQRHFVAHPTAAGGAVLDGRDIGSVVLPDADYKFFVDADIDVRAERRTKELHDNGQSVMFRHVLEDMKARDQRDRNRDIAPLVATSDAIVIDTSDKDADMVLALALAHIAG</sequence>
<keyword evidence="8" id="KW-0963">Cytoplasm</keyword>
<evidence type="ECO:0000256" key="7">
    <source>
        <dbReference type="ARBA" id="ARBA00048478"/>
    </source>
</evidence>
<evidence type="ECO:0000256" key="8">
    <source>
        <dbReference type="HAMAP-Rule" id="MF_00238"/>
    </source>
</evidence>
<feature type="binding site" evidence="8">
    <location>
        <begin position="7"/>
        <end position="15"/>
    </location>
    <ligand>
        <name>ATP</name>
        <dbReference type="ChEBI" id="CHEBI:30616"/>
    </ligand>
</feature>
<dbReference type="KEGG" id="apb:SAR116_1251"/>
<dbReference type="HAMAP" id="MF_00238">
    <property type="entry name" value="Cytidyl_kinase_type1"/>
    <property type="match status" value="1"/>
</dbReference>
<organism evidence="10 11">
    <name type="scientific">Puniceispirillum marinum (strain IMCC1322)</name>
    <dbReference type="NCBI Taxonomy" id="488538"/>
    <lineage>
        <taxon>Bacteria</taxon>
        <taxon>Pseudomonadati</taxon>
        <taxon>Pseudomonadota</taxon>
        <taxon>Alphaproteobacteria</taxon>
        <taxon>Candidatus Puniceispirillales</taxon>
        <taxon>Candidatus Puniceispirillaceae</taxon>
        <taxon>Candidatus Puniceispirillum</taxon>
    </lineage>
</organism>
<name>D5BT97_PUNMI</name>
<dbReference type="Proteomes" id="UP000007460">
    <property type="component" value="Chromosome"/>
</dbReference>
<reference evidence="10 11" key="1">
    <citation type="journal article" date="2010" name="J. Bacteriol.">
        <title>Complete genome sequence of "Candidatus Puniceispirillum marinum" IMCC1322, a representative of the SAR116 clade in the Alphaproteobacteria.</title>
        <authorList>
            <person name="Oh H.M."/>
            <person name="Kwon K.K."/>
            <person name="Kang I."/>
            <person name="Kang S.G."/>
            <person name="Lee J.H."/>
            <person name="Kim S.J."/>
            <person name="Cho J.C."/>
        </authorList>
    </citation>
    <scope>NUCLEOTIDE SEQUENCE [LARGE SCALE GENOMIC DNA]</scope>
    <source>
        <strain evidence="10 11">IMCC1322</strain>
    </source>
</reference>
<accession>D5BT97</accession>
<dbReference type="eggNOG" id="COG0283">
    <property type="taxonomic scope" value="Bacteria"/>
</dbReference>
<dbReference type="STRING" id="488538.SAR116_1251"/>
<evidence type="ECO:0000256" key="3">
    <source>
        <dbReference type="ARBA" id="ARBA00022741"/>
    </source>
</evidence>
<dbReference type="GO" id="GO:0006220">
    <property type="term" value="P:pyrimidine nucleotide metabolic process"/>
    <property type="evidence" value="ECO:0007669"/>
    <property type="project" value="UniProtKB-UniRule"/>
</dbReference>
<dbReference type="InterPro" id="IPR027417">
    <property type="entry name" value="P-loop_NTPase"/>
</dbReference>
<dbReference type="GO" id="GO:0036431">
    <property type="term" value="F:dCMP kinase activity"/>
    <property type="evidence" value="ECO:0007669"/>
    <property type="project" value="InterPro"/>
</dbReference>
<evidence type="ECO:0000259" key="9">
    <source>
        <dbReference type="Pfam" id="PF02224"/>
    </source>
</evidence>
<evidence type="ECO:0000256" key="6">
    <source>
        <dbReference type="ARBA" id="ARBA00047615"/>
    </source>
</evidence>
<evidence type="ECO:0000256" key="2">
    <source>
        <dbReference type="ARBA" id="ARBA00022679"/>
    </source>
</evidence>
<dbReference type="NCBIfam" id="TIGR00017">
    <property type="entry name" value="cmk"/>
    <property type="match status" value="1"/>
</dbReference>
<dbReference type="EMBL" id="CP001751">
    <property type="protein sequence ID" value="ADE39494.1"/>
    <property type="molecule type" value="Genomic_DNA"/>
</dbReference>
<keyword evidence="5 8" id="KW-0067">ATP-binding</keyword>
<dbReference type="OrthoDB" id="9807434at2"/>
<feature type="domain" description="Cytidylate kinase" evidence="9">
    <location>
        <begin position="3"/>
        <end position="206"/>
    </location>
</feature>
<dbReference type="InterPro" id="IPR011994">
    <property type="entry name" value="Cytidylate_kinase_dom"/>
</dbReference>
<dbReference type="GO" id="GO:0005737">
    <property type="term" value="C:cytoplasm"/>
    <property type="evidence" value="ECO:0007669"/>
    <property type="project" value="UniProtKB-SubCell"/>
</dbReference>
<comment type="similarity">
    <text evidence="1 8">Belongs to the cytidylate kinase family. Type 1 subfamily.</text>
</comment>
<protein>
    <recommendedName>
        <fullName evidence="8">Cytidylate kinase</fullName>
        <shortName evidence="8">CK</shortName>
        <ecNumber evidence="8">2.7.4.25</ecNumber>
    </recommendedName>
    <alternativeName>
        <fullName evidence="8">Cytidine monophosphate kinase</fullName>
        <shortName evidence="8">CMP kinase</shortName>
    </alternativeName>
</protein>
<dbReference type="EC" id="2.7.4.25" evidence="8"/>
<keyword evidence="2 8" id="KW-0808">Transferase</keyword>
<comment type="catalytic activity">
    <reaction evidence="7 8">
        <text>CMP + ATP = CDP + ADP</text>
        <dbReference type="Rhea" id="RHEA:11600"/>
        <dbReference type="ChEBI" id="CHEBI:30616"/>
        <dbReference type="ChEBI" id="CHEBI:58069"/>
        <dbReference type="ChEBI" id="CHEBI:60377"/>
        <dbReference type="ChEBI" id="CHEBI:456216"/>
        <dbReference type="EC" id="2.7.4.25"/>
    </reaction>
</comment>
<evidence type="ECO:0000256" key="4">
    <source>
        <dbReference type="ARBA" id="ARBA00022777"/>
    </source>
</evidence>
<evidence type="ECO:0000313" key="10">
    <source>
        <dbReference type="EMBL" id="ADE39494.1"/>
    </source>
</evidence>
<dbReference type="InterPro" id="IPR003136">
    <property type="entry name" value="Cytidylate_kin"/>
</dbReference>
<dbReference type="Gene3D" id="3.40.50.300">
    <property type="entry name" value="P-loop containing nucleotide triphosphate hydrolases"/>
    <property type="match status" value="1"/>
</dbReference>
<dbReference type="GO" id="GO:0005524">
    <property type="term" value="F:ATP binding"/>
    <property type="evidence" value="ECO:0007669"/>
    <property type="project" value="UniProtKB-UniRule"/>
</dbReference>
<keyword evidence="11" id="KW-1185">Reference proteome</keyword>
<dbReference type="Pfam" id="PF02224">
    <property type="entry name" value="Cytidylate_kin"/>
    <property type="match status" value="1"/>
</dbReference>
<dbReference type="CDD" id="cd02019">
    <property type="entry name" value="NK"/>
    <property type="match status" value="1"/>
</dbReference>
<keyword evidence="4 8" id="KW-0418">Kinase</keyword>
<dbReference type="GO" id="GO:0036430">
    <property type="term" value="F:CMP kinase activity"/>
    <property type="evidence" value="ECO:0007669"/>
    <property type="project" value="RHEA"/>
</dbReference>
<evidence type="ECO:0000256" key="1">
    <source>
        <dbReference type="ARBA" id="ARBA00009427"/>
    </source>
</evidence>